<feature type="domain" description="TadE-like" evidence="3">
    <location>
        <begin position="16"/>
        <end position="56"/>
    </location>
</feature>
<organism evidence="4 5">
    <name type="scientific">Methylobacterium komagatae</name>
    <dbReference type="NCBI Taxonomy" id="374425"/>
    <lineage>
        <taxon>Bacteria</taxon>
        <taxon>Pseudomonadati</taxon>
        <taxon>Pseudomonadota</taxon>
        <taxon>Alphaproteobacteria</taxon>
        <taxon>Hyphomicrobiales</taxon>
        <taxon>Methylobacteriaceae</taxon>
        <taxon>Methylobacterium</taxon>
    </lineage>
</organism>
<name>A0ABW2BDU1_9HYPH</name>
<reference evidence="5" key="1">
    <citation type="journal article" date="2019" name="Int. J. Syst. Evol. Microbiol.">
        <title>The Global Catalogue of Microorganisms (GCM) 10K type strain sequencing project: providing services to taxonomists for standard genome sequencing and annotation.</title>
        <authorList>
            <consortium name="The Broad Institute Genomics Platform"/>
            <consortium name="The Broad Institute Genome Sequencing Center for Infectious Disease"/>
            <person name="Wu L."/>
            <person name="Ma J."/>
        </authorList>
    </citation>
    <scope>NUCLEOTIDE SEQUENCE [LARGE SCALE GENOMIC DNA]</scope>
    <source>
        <strain evidence="5">CCUG 48316</strain>
    </source>
</reference>
<keyword evidence="2" id="KW-0472">Membrane</keyword>
<evidence type="ECO:0000313" key="4">
    <source>
        <dbReference type="EMBL" id="MFC6788499.1"/>
    </source>
</evidence>
<dbReference type="EMBL" id="JBHSWN010000001">
    <property type="protein sequence ID" value="MFC6788499.1"/>
    <property type="molecule type" value="Genomic_DNA"/>
</dbReference>
<evidence type="ECO:0000259" key="3">
    <source>
        <dbReference type="Pfam" id="PF07811"/>
    </source>
</evidence>
<feature type="transmembrane region" description="Helical" evidence="2">
    <location>
        <begin position="16"/>
        <end position="39"/>
    </location>
</feature>
<proteinExistence type="predicted"/>
<keyword evidence="2" id="KW-1133">Transmembrane helix</keyword>
<evidence type="ECO:0000256" key="2">
    <source>
        <dbReference type="SAM" id="Phobius"/>
    </source>
</evidence>
<keyword evidence="2" id="KW-0812">Transmembrane</keyword>
<dbReference type="Proteomes" id="UP001596292">
    <property type="component" value="Unassembled WGS sequence"/>
</dbReference>
<gene>
    <name evidence="4" type="ORF">ACFQE0_01980</name>
</gene>
<dbReference type="Pfam" id="PF07811">
    <property type="entry name" value="TadE"/>
    <property type="match status" value="1"/>
</dbReference>
<keyword evidence="5" id="KW-1185">Reference proteome</keyword>
<evidence type="ECO:0000313" key="5">
    <source>
        <dbReference type="Proteomes" id="UP001596292"/>
    </source>
</evidence>
<feature type="region of interest" description="Disordered" evidence="1">
    <location>
        <begin position="142"/>
        <end position="182"/>
    </location>
</feature>
<evidence type="ECO:0000256" key="1">
    <source>
        <dbReference type="SAM" id="MobiDB-lite"/>
    </source>
</evidence>
<dbReference type="PROSITE" id="PS51257">
    <property type="entry name" value="PROKAR_LIPOPROTEIN"/>
    <property type="match status" value="1"/>
</dbReference>
<protein>
    <submittedName>
        <fullName evidence="4">TadE/TadG family type IV pilus assembly protein</fullName>
    </submittedName>
</protein>
<dbReference type="RefSeq" id="WP_378966588.1">
    <property type="nucleotide sequence ID" value="NZ_JBHSWN010000001.1"/>
</dbReference>
<feature type="compositionally biased region" description="Low complexity" evidence="1">
    <location>
        <begin position="142"/>
        <end position="156"/>
    </location>
</feature>
<accession>A0ABW2BDU1</accession>
<dbReference type="InterPro" id="IPR012495">
    <property type="entry name" value="TadE-like_dom"/>
</dbReference>
<comment type="caution">
    <text evidence="4">The sequence shown here is derived from an EMBL/GenBank/DDBJ whole genome shotgun (WGS) entry which is preliminary data.</text>
</comment>
<sequence length="182" mass="19433">MGCRDIRARFRRDRRGVAAVEFSLIFPALLAISACIFEYSSFVRQSRQLTDTANSIAELLAADSDTSVSYADLHYAFDSAMLTFPKVLSDATRKGIAWSDDITISLAGISFAPTVSGCTSNCTYVANVNWTGAAKERACAVRPTSTTDTSRPTTATLPASLFTPVASPQGATGHRSTSSSRT</sequence>